<feature type="transmembrane region" description="Helical" evidence="10">
    <location>
        <begin position="351"/>
        <end position="376"/>
    </location>
</feature>
<evidence type="ECO:0000256" key="1">
    <source>
        <dbReference type="ARBA" id="ARBA00004141"/>
    </source>
</evidence>
<dbReference type="InterPro" id="IPR036291">
    <property type="entry name" value="NAD(P)-bd_dom_sf"/>
</dbReference>
<dbReference type="SUPFAM" id="SSF51735">
    <property type="entry name" value="NAD(P)-binding Rossmann-fold domains"/>
    <property type="match status" value="1"/>
</dbReference>
<dbReference type="GO" id="GO:0035336">
    <property type="term" value="P:long-chain fatty-acyl-CoA metabolic process"/>
    <property type="evidence" value="ECO:0007669"/>
    <property type="project" value="TreeGrafter"/>
</dbReference>
<evidence type="ECO:0000256" key="2">
    <source>
        <dbReference type="ARBA" id="ARBA00005928"/>
    </source>
</evidence>
<dbReference type="EnsemblMetazoa" id="PPAI010305-RA">
    <property type="protein sequence ID" value="PPAI010305-PA"/>
    <property type="gene ID" value="PPAI010305"/>
</dbReference>
<dbReference type="EC" id="1.2.1.84" evidence="10"/>
<proteinExistence type="inferred from homology"/>
<feature type="domain" description="Thioester reductase (TE)" evidence="12">
    <location>
        <begin position="20"/>
        <end position="290"/>
    </location>
</feature>
<evidence type="ECO:0000256" key="8">
    <source>
        <dbReference type="ARBA" id="ARBA00023136"/>
    </source>
</evidence>
<dbReference type="Proteomes" id="UP000092462">
    <property type="component" value="Unassembled WGS sequence"/>
</dbReference>
<dbReference type="VEuPathDB" id="VectorBase:PPAI010305"/>
<evidence type="ECO:0000313" key="13">
    <source>
        <dbReference type="EnsemblMetazoa" id="PPAI010305-PA"/>
    </source>
</evidence>
<evidence type="ECO:0000256" key="5">
    <source>
        <dbReference type="ARBA" id="ARBA00022857"/>
    </source>
</evidence>
<reference evidence="13" key="1">
    <citation type="submission" date="2022-08" db="UniProtKB">
        <authorList>
            <consortium name="EnsemblMetazoa"/>
        </authorList>
    </citation>
    <scope>IDENTIFICATION</scope>
    <source>
        <strain evidence="13">Israel</strain>
    </source>
</reference>
<dbReference type="EMBL" id="AJVK01007930">
    <property type="status" value="NOT_ANNOTATED_CDS"/>
    <property type="molecule type" value="Genomic_DNA"/>
</dbReference>
<dbReference type="AlphaFoldDB" id="A0A1B0DP69"/>
<feature type="transmembrane region" description="Helical" evidence="10">
    <location>
        <begin position="468"/>
        <end position="488"/>
    </location>
</feature>
<comment type="subcellular location">
    <subcellularLocation>
        <location evidence="1">Membrane</location>
        <topology evidence="1">Multi-pass membrane protein</topology>
    </subcellularLocation>
</comment>
<dbReference type="GO" id="GO:0005777">
    <property type="term" value="C:peroxisome"/>
    <property type="evidence" value="ECO:0007669"/>
    <property type="project" value="TreeGrafter"/>
</dbReference>
<keyword evidence="6 10" id="KW-1133">Transmembrane helix</keyword>
<evidence type="ECO:0000313" key="14">
    <source>
        <dbReference type="Proteomes" id="UP000092462"/>
    </source>
</evidence>
<evidence type="ECO:0000256" key="4">
    <source>
        <dbReference type="ARBA" id="ARBA00022692"/>
    </source>
</evidence>
<dbReference type="GO" id="GO:0080019">
    <property type="term" value="F:alcohol-forming very long-chain fatty acyl-CoA reductase activity"/>
    <property type="evidence" value="ECO:0007669"/>
    <property type="project" value="InterPro"/>
</dbReference>
<keyword evidence="10" id="KW-0560">Oxidoreductase</keyword>
<evidence type="ECO:0000259" key="11">
    <source>
        <dbReference type="Pfam" id="PF03015"/>
    </source>
</evidence>
<evidence type="ECO:0000256" key="10">
    <source>
        <dbReference type="RuleBase" id="RU363097"/>
    </source>
</evidence>
<feature type="domain" description="Fatty acyl-CoA reductase C-terminal" evidence="11">
    <location>
        <begin position="361"/>
        <end position="453"/>
    </location>
</feature>
<evidence type="ECO:0000256" key="9">
    <source>
        <dbReference type="ARBA" id="ARBA00052530"/>
    </source>
</evidence>
<keyword evidence="3 10" id="KW-0444">Lipid biosynthesis</keyword>
<dbReference type="GO" id="GO:0016020">
    <property type="term" value="C:membrane"/>
    <property type="evidence" value="ECO:0007669"/>
    <property type="project" value="UniProtKB-SubCell"/>
</dbReference>
<comment type="function">
    <text evidence="10">Catalyzes the reduction of fatty acyl-CoA to fatty alcohols.</text>
</comment>
<accession>A0A1B0DP69</accession>
<name>A0A1B0DP69_PHLPP</name>
<comment type="catalytic activity">
    <reaction evidence="9 10">
        <text>a long-chain fatty acyl-CoA + 2 NADPH + 2 H(+) = a long-chain primary fatty alcohol + 2 NADP(+) + CoA</text>
        <dbReference type="Rhea" id="RHEA:52716"/>
        <dbReference type="ChEBI" id="CHEBI:15378"/>
        <dbReference type="ChEBI" id="CHEBI:57287"/>
        <dbReference type="ChEBI" id="CHEBI:57783"/>
        <dbReference type="ChEBI" id="CHEBI:58349"/>
        <dbReference type="ChEBI" id="CHEBI:77396"/>
        <dbReference type="ChEBI" id="CHEBI:83139"/>
        <dbReference type="EC" id="1.2.1.84"/>
    </reaction>
</comment>
<dbReference type="InterPro" id="IPR033640">
    <property type="entry name" value="FAR_C"/>
</dbReference>
<dbReference type="Pfam" id="PF03015">
    <property type="entry name" value="Sterile"/>
    <property type="match status" value="1"/>
</dbReference>
<keyword evidence="14" id="KW-1185">Reference proteome</keyword>
<dbReference type="CDD" id="cd09071">
    <property type="entry name" value="FAR_C"/>
    <property type="match status" value="1"/>
</dbReference>
<dbReference type="InterPro" id="IPR013120">
    <property type="entry name" value="FAR_NAD-bd"/>
</dbReference>
<keyword evidence="5 10" id="KW-0521">NADP</keyword>
<dbReference type="CDD" id="cd05236">
    <property type="entry name" value="FAR-N_SDR_e"/>
    <property type="match status" value="1"/>
</dbReference>
<dbReference type="InterPro" id="IPR026055">
    <property type="entry name" value="FAR"/>
</dbReference>
<dbReference type="VEuPathDB" id="VectorBase:PPAPM1_009568"/>
<keyword evidence="8 10" id="KW-0472">Membrane</keyword>
<sequence length="492" mass="56968">MMQERIERIPKWYAGRSVFITGATGFMGKVLVEKLLHDCPDIERLYLLVRAKRGVETEQRRDEYVNHIAFERVRLIQPKRLEKIRMIKGDVTLDDLGLSEEDRAEVTSKVSVIFHCAANVRFDQPLKEAVNMNTQGTYRVLKLAETVTNLDAFVHVSTAYCQCDEPVLEECGYPAPHNPLGIVQMTNLLDDEILEHITPKLLKTLPNTYAYTKALTEDLVASFKGKFPIAIARPSIVTAAIREPYPGWVEGTNGPTGLMVGAGRGVIRSMHCNPNYPADAIPVDITMNTIIALAWQRGQNKSLDIQYTNVVASTENSLSWGESIDRGKAEFYRNPLCFSLWYPNGSIKSNYYHHLFCVIFFHYLPAYFIDLLLVIFRKKPFMVRVQNKVSMGLKVLQYYTTKRWEFKNVNMTNLYNSMDDRDKEIFNFNCMTLDWHEYIRNYIYGVRTYLLQEPPSTLPQARKLLKRLYYLDKLVTLIFYGLLLWLIWNYLD</sequence>
<dbReference type="PANTHER" id="PTHR11011:SF118">
    <property type="entry name" value="FATTY ACYL-COA REDUCTASE"/>
    <property type="match status" value="1"/>
</dbReference>
<keyword evidence="4 10" id="KW-0812">Transmembrane</keyword>
<dbReference type="FunFam" id="3.40.50.720:FF:000143">
    <property type="entry name" value="Fatty acyl-CoA reductase"/>
    <property type="match status" value="1"/>
</dbReference>
<evidence type="ECO:0000259" key="12">
    <source>
        <dbReference type="Pfam" id="PF07993"/>
    </source>
</evidence>
<evidence type="ECO:0000256" key="6">
    <source>
        <dbReference type="ARBA" id="ARBA00022989"/>
    </source>
</evidence>
<evidence type="ECO:0000256" key="3">
    <source>
        <dbReference type="ARBA" id="ARBA00022516"/>
    </source>
</evidence>
<comment type="similarity">
    <text evidence="2 10">Belongs to the fatty acyl-CoA reductase family.</text>
</comment>
<evidence type="ECO:0000256" key="7">
    <source>
        <dbReference type="ARBA" id="ARBA00023098"/>
    </source>
</evidence>
<dbReference type="PANTHER" id="PTHR11011">
    <property type="entry name" value="MALE STERILITY PROTEIN 2-RELATED"/>
    <property type="match status" value="1"/>
</dbReference>
<keyword evidence="7 10" id="KW-0443">Lipid metabolism</keyword>
<organism evidence="13 14">
    <name type="scientific">Phlebotomus papatasi</name>
    <name type="common">Sandfly</name>
    <dbReference type="NCBI Taxonomy" id="29031"/>
    <lineage>
        <taxon>Eukaryota</taxon>
        <taxon>Metazoa</taxon>
        <taxon>Ecdysozoa</taxon>
        <taxon>Arthropoda</taxon>
        <taxon>Hexapoda</taxon>
        <taxon>Insecta</taxon>
        <taxon>Pterygota</taxon>
        <taxon>Neoptera</taxon>
        <taxon>Endopterygota</taxon>
        <taxon>Diptera</taxon>
        <taxon>Nematocera</taxon>
        <taxon>Psychodoidea</taxon>
        <taxon>Psychodidae</taxon>
        <taxon>Phlebotomus</taxon>
        <taxon>Phlebotomus</taxon>
    </lineage>
</organism>
<dbReference type="Pfam" id="PF07993">
    <property type="entry name" value="NAD_binding_4"/>
    <property type="match status" value="1"/>
</dbReference>
<dbReference type="Gene3D" id="3.40.50.720">
    <property type="entry name" value="NAD(P)-binding Rossmann-like Domain"/>
    <property type="match status" value="1"/>
</dbReference>
<protein>
    <recommendedName>
        <fullName evidence="10">Fatty acyl-CoA reductase</fullName>
        <ecNumber evidence="10">1.2.1.84</ecNumber>
    </recommendedName>
</protein>
<dbReference type="GO" id="GO:0102965">
    <property type="term" value="F:alcohol-forming long-chain fatty acyl-CoA reductase activity"/>
    <property type="evidence" value="ECO:0007669"/>
    <property type="project" value="UniProtKB-EC"/>
</dbReference>